<dbReference type="GO" id="GO:0050501">
    <property type="term" value="F:hyaluronan synthase activity"/>
    <property type="evidence" value="ECO:0007669"/>
    <property type="project" value="TreeGrafter"/>
</dbReference>
<reference evidence="7 8" key="1">
    <citation type="submission" date="2017-05" db="EMBL/GenBank/DDBJ databases">
        <authorList>
            <person name="Song R."/>
            <person name="Chenine A.L."/>
            <person name="Ruprecht R.M."/>
        </authorList>
    </citation>
    <scope>NUCLEOTIDE SEQUENCE [LARGE SCALE GENOMIC DNA]</scope>
    <source>
        <strain evidence="7 8">CECT 8489</strain>
    </source>
</reference>
<name>A0A238J196_9RHOB</name>
<dbReference type="Proteomes" id="UP000201838">
    <property type="component" value="Unassembled WGS sequence"/>
</dbReference>
<dbReference type="EMBL" id="FXXQ01000006">
    <property type="protein sequence ID" value="SMX24012.1"/>
    <property type="molecule type" value="Genomic_DNA"/>
</dbReference>
<evidence type="ECO:0000256" key="2">
    <source>
        <dbReference type="ARBA" id="ARBA00022475"/>
    </source>
</evidence>
<comment type="subcellular location">
    <subcellularLocation>
        <location evidence="1">Cell membrane</location>
    </subcellularLocation>
</comment>
<feature type="transmembrane region" description="Helical" evidence="6">
    <location>
        <begin position="424"/>
        <end position="443"/>
    </location>
</feature>
<evidence type="ECO:0000313" key="8">
    <source>
        <dbReference type="Proteomes" id="UP000201838"/>
    </source>
</evidence>
<gene>
    <name evidence="7" type="ORF">BOA8489_02126</name>
</gene>
<accession>A0A238J196</accession>
<sequence length="492" mass="55651">MQRTLTHLAYFSVIALLGLTVPAAFLGDPSAAHHAIIVVGTLGAWRYSWALINFTRAILFRKIFYPRWKAKAFRDYAASGARSHAYFMVTSYMVDQDTTLMVYRHLFRAAARAPAGATIVSSVVDGADERLIREIFNSMQIDMSSVTLKLDRIKSNGKRDAMERALTILASYAPTPHDIMIFVDGDTVVPLDVVEQAAPWFHDQRVGALTTHEEAIIEDENLFKDWFDLRFHQRQVMMCSMGLSKHVLTLTGRMSIFRANLATDPGLVNGVGRDYLDHWRLGRVNFLTGDDKSTWFWLLKNRYQMVYLPDMVSRSVETQPRDGFFDSAKTLMVRWFGNMMRTNGRAIRLGPKPMGFFTWWSILDQRVSMFTTLVGPISVLVTALLVSPAVIPLYIGWVLATRYVFCAFIALFNGVSFPVTQPPILYFSQIVGAAIKTFVLFRLDKQKWTRQHASGGAVAVALFDRVKAYESTAHHALTICWLTLAVLYLSTL</sequence>
<protein>
    <recommendedName>
        <fullName evidence="9">Glycosyltransferase Alg8</fullName>
    </recommendedName>
</protein>
<dbReference type="RefSeq" id="WP_093973966.1">
    <property type="nucleotide sequence ID" value="NZ_FXXQ01000006.1"/>
</dbReference>
<evidence type="ECO:0000313" key="7">
    <source>
        <dbReference type="EMBL" id="SMX24012.1"/>
    </source>
</evidence>
<feature type="transmembrane region" description="Helical" evidence="6">
    <location>
        <begin position="7"/>
        <end position="25"/>
    </location>
</feature>
<dbReference type="Pfam" id="PF13641">
    <property type="entry name" value="Glyco_tranf_2_3"/>
    <property type="match status" value="1"/>
</dbReference>
<dbReference type="SUPFAM" id="SSF53448">
    <property type="entry name" value="Nucleotide-diphospho-sugar transferases"/>
    <property type="match status" value="1"/>
</dbReference>
<evidence type="ECO:0000256" key="3">
    <source>
        <dbReference type="ARBA" id="ARBA00022676"/>
    </source>
</evidence>
<keyword evidence="2" id="KW-1003">Cell membrane</keyword>
<dbReference type="GO" id="GO:0085029">
    <property type="term" value="P:extracellular matrix assembly"/>
    <property type="evidence" value="ECO:0007669"/>
    <property type="project" value="TreeGrafter"/>
</dbReference>
<keyword evidence="3" id="KW-0328">Glycosyltransferase</keyword>
<dbReference type="PANTHER" id="PTHR22913">
    <property type="entry name" value="HYALURONAN SYNTHASE"/>
    <property type="match status" value="1"/>
</dbReference>
<organism evidence="7 8">
    <name type="scientific">Boseongicola aestuarii</name>
    <dbReference type="NCBI Taxonomy" id="1470561"/>
    <lineage>
        <taxon>Bacteria</taxon>
        <taxon>Pseudomonadati</taxon>
        <taxon>Pseudomonadota</taxon>
        <taxon>Alphaproteobacteria</taxon>
        <taxon>Rhodobacterales</taxon>
        <taxon>Paracoccaceae</taxon>
        <taxon>Boseongicola</taxon>
    </lineage>
</organism>
<keyword evidence="8" id="KW-1185">Reference proteome</keyword>
<keyword evidence="5 6" id="KW-0472">Membrane</keyword>
<keyword evidence="6" id="KW-1133">Transmembrane helix</keyword>
<evidence type="ECO:0000256" key="1">
    <source>
        <dbReference type="ARBA" id="ARBA00004236"/>
    </source>
</evidence>
<evidence type="ECO:0000256" key="6">
    <source>
        <dbReference type="SAM" id="Phobius"/>
    </source>
</evidence>
<feature type="transmembrane region" description="Helical" evidence="6">
    <location>
        <begin position="31"/>
        <end position="52"/>
    </location>
</feature>
<dbReference type="PANTHER" id="PTHR22913:SF12">
    <property type="entry name" value="MANNURONAN SYNTHASE"/>
    <property type="match status" value="1"/>
</dbReference>
<keyword evidence="6" id="KW-0812">Transmembrane</keyword>
<keyword evidence="4" id="KW-0808">Transferase</keyword>
<dbReference type="GO" id="GO:0030213">
    <property type="term" value="P:hyaluronan biosynthetic process"/>
    <property type="evidence" value="ECO:0007669"/>
    <property type="project" value="TreeGrafter"/>
</dbReference>
<evidence type="ECO:0000256" key="5">
    <source>
        <dbReference type="ARBA" id="ARBA00023136"/>
    </source>
</evidence>
<proteinExistence type="predicted"/>
<dbReference type="InterPro" id="IPR029044">
    <property type="entry name" value="Nucleotide-diphossugar_trans"/>
</dbReference>
<dbReference type="AlphaFoldDB" id="A0A238J196"/>
<evidence type="ECO:0008006" key="9">
    <source>
        <dbReference type="Google" id="ProtNLM"/>
    </source>
</evidence>
<dbReference type="GO" id="GO:0005886">
    <property type="term" value="C:plasma membrane"/>
    <property type="evidence" value="ECO:0007669"/>
    <property type="project" value="UniProtKB-SubCell"/>
</dbReference>
<evidence type="ECO:0000256" key="4">
    <source>
        <dbReference type="ARBA" id="ARBA00022679"/>
    </source>
</evidence>
<dbReference type="OrthoDB" id="6964257at2"/>